<evidence type="ECO:0000313" key="3">
    <source>
        <dbReference type="EMBL" id="RBR25189.1"/>
    </source>
</evidence>
<evidence type="ECO:0000313" key="4">
    <source>
        <dbReference type="Proteomes" id="UP000253153"/>
    </source>
</evidence>
<feature type="coiled-coil region" evidence="1">
    <location>
        <begin position="93"/>
        <end position="120"/>
    </location>
</feature>
<keyword evidence="1" id="KW-0175">Coiled coil</keyword>
<dbReference type="Gene3D" id="6.10.250.3110">
    <property type="match status" value="1"/>
</dbReference>
<feature type="compositionally biased region" description="Basic and acidic residues" evidence="2">
    <location>
        <begin position="1"/>
        <end position="20"/>
    </location>
</feature>
<feature type="region of interest" description="Disordered" evidence="2">
    <location>
        <begin position="1"/>
        <end position="75"/>
    </location>
</feature>
<dbReference type="GeneID" id="41991543"/>
<dbReference type="OrthoDB" id="10255522at2759"/>
<sequence length="251" mass="28338">MSSQKRPHEADDNQPNRRQDTGPPTSGQEDPSALTEELLSDGRDESQLQGQSQFPPAFSQLPSGQGELLRHEEVSSYENISGASSFLSQMAHDDEVSDRLDALRADYERLKTDFDQFRSLMAGRSSPLERSITMDLIERVQALEREAKAPSKRDLLAENQRLSREVETIKASHDEAQTEVARLRQQVDAANVSRDEVEREAERLQEDNRRLEMAVATKTMELANMRSEKDQLARSLNNAWAEIASLRADEA</sequence>
<protein>
    <submittedName>
        <fullName evidence="3">Uncharacterized protein</fullName>
    </submittedName>
</protein>
<comment type="caution">
    <text evidence="3">The sequence shown here is derived from an EMBL/GenBank/DDBJ whole genome shotgun (WGS) entry which is preliminary data.</text>
</comment>
<proteinExistence type="predicted"/>
<gene>
    <name evidence="3" type="ORF">FIESC28_02097</name>
</gene>
<feature type="coiled-coil region" evidence="1">
    <location>
        <begin position="152"/>
        <end position="221"/>
    </location>
</feature>
<keyword evidence="4" id="KW-1185">Reference proteome</keyword>
<name>A0A366S7B9_9HYPO</name>
<dbReference type="RefSeq" id="XP_031019780.1">
    <property type="nucleotide sequence ID" value="XM_031156247.1"/>
</dbReference>
<dbReference type="AlphaFoldDB" id="A0A366S7B9"/>
<evidence type="ECO:0000256" key="1">
    <source>
        <dbReference type="SAM" id="Coils"/>
    </source>
</evidence>
<organism evidence="3 4">
    <name type="scientific">Fusarium coffeatum</name>
    <dbReference type="NCBI Taxonomy" id="231269"/>
    <lineage>
        <taxon>Eukaryota</taxon>
        <taxon>Fungi</taxon>
        <taxon>Dikarya</taxon>
        <taxon>Ascomycota</taxon>
        <taxon>Pezizomycotina</taxon>
        <taxon>Sordariomycetes</taxon>
        <taxon>Hypocreomycetidae</taxon>
        <taxon>Hypocreales</taxon>
        <taxon>Nectriaceae</taxon>
        <taxon>Fusarium</taxon>
        <taxon>Fusarium incarnatum-equiseti species complex</taxon>
    </lineage>
</organism>
<reference evidence="3 4" key="1">
    <citation type="submission" date="2018-06" db="EMBL/GenBank/DDBJ databases">
        <title>Fusarium incarnatum-equiseti species complex species 28.</title>
        <authorList>
            <person name="Gardiner D.M."/>
        </authorList>
    </citation>
    <scope>NUCLEOTIDE SEQUENCE [LARGE SCALE GENOMIC DNA]</scope>
    <source>
        <strain evidence="3 4">FIESC_28</strain>
    </source>
</reference>
<dbReference type="Proteomes" id="UP000253153">
    <property type="component" value="Unassembled WGS sequence"/>
</dbReference>
<evidence type="ECO:0000256" key="2">
    <source>
        <dbReference type="SAM" id="MobiDB-lite"/>
    </source>
</evidence>
<accession>A0A366S7B9</accession>
<dbReference type="EMBL" id="QKXC01000043">
    <property type="protein sequence ID" value="RBR25189.1"/>
    <property type="molecule type" value="Genomic_DNA"/>
</dbReference>